<dbReference type="HAMAP" id="MF_01925">
    <property type="entry name" value="P5C_reductase"/>
    <property type="match status" value="1"/>
</dbReference>
<dbReference type="OrthoDB" id="10263291at2759"/>
<name>A0A9K3LCJ4_9STRA</name>
<comment type="caution">
    <text evidence="15">The sequence shown here is derived from an EMBL/GenBank/DDBJ whole genome shotgun (WGS) entry which is preliminary data.</text>
</comment>
<evidence type="ECO:0000256" key="1">
    <source>
        <dbReference type="ARBA" id="ARBA00004496"/>
    </source>
</evidence>
<accession>A0A9K3LCJ4</accession>
<comment type="catalytic activity">
    <reaction evidence="10 11">
        <text>L-proline + NADP(+) = (S)-1-pyrroline-5-carboxylate + NADPH + 2 H(+)</text>
        <dbReference type="Rhea" id="RHEA:14109"/>
        <dbReference type="ChEBI" id="CHEBI:15378"/>
        <dbReference type="ChEBI" id="CHEBI:17388"/>
        <dbReference type="ChEBI" id="CHEBI:57783"/>
        <dbReference type="ChEBI" id="CHEBI:58349"/>
        <dbReference type="ChEBI" id="CHEBI:60039"/>
        <dbReference type="EC" id="1.5.1.2"/>
    </reaction>
</comment>
<evidence type="ECO:0000256" key="6">
    <source>
        <dbReference type="ARBA" id="ARBA00022650"/>
    </source>
</evidence>
<protein>
    <recommendedName>
        <fullName evidence="3 11">Pyrroline-5-carboxylate reductase</fullName>
        <ecNumber evidence="11">1.5.1.2</ecNumber>
    </recommendedName>
</protein>
<keyword evidence="16" id="KW-1185">Reference proteome</keyword>
<comment type="pathway">
    <text evidence="11">Amino-acid biosynthesis; L-proline biosynthesis; L-proline from L-glutamate 5-semialdehyde: step 1/1.</text>
</comment>
<organism evidence="15 16">
    <name type="scientific">Nitzschia inconspicua</name>
    <dbReference type="NCBI Taxonomy" id="303405"/>
    <lineage>
        <taxon>Eukaryota</taxon>
        <taxon>Sar</taxon>
        <taxon>Stramenopiles</taxon>
        <taxon>Ochrophyta</taxon>
        <taxon>Bacillariophyta</taxon>
        <taxon>Bacillariophyceae</taxon>
        <taxon>Bacillariophycidae</taxon>
        <taxon>Bacillariales</taxon>
        <taxon>Bacillariaceae</taxon>
        <taxon>Nitzschia</taxon>
    </lineage>
</organism>
<evidence type="ECO:0000259" key="14">
    <source>
        <dbReference type="Pfam" id="PF14748"/>
    </source>
</evidence>
<keyword evidence="5 11" id="KW-0028">Amino-acid biosynthesis</keyword>
<gene>
    <name evidence="15" type="ORF">IV203_034907</name>
</gene>
<dbReference type="EMBL" id="JAGRRH010000013">
    <property type="protein sequence ID" value="KAG7359809.1"/>
    <property type="molecule type" value="Genomic_DNA"/>
</dbReference>
<evidence type="ECO:0000256" key="4">
    <source>
        <dbReference type="ARBA" id="ARBA00022490"/>
    </source>
</evidence>
<dbReference type="AlphaFoldDB" id="A0A9K3LCJ4"/>
<dbReference type="EC" id="1.5.1.2" evidence="11"/>
<dbReference type="PANTHER" id="PTHR11645">
    <property type="entry name" value="PYRROLINE-5-CARBOXYLATE REDUCTASE"/>
    <property type="match status" value="1"/>
</dbReference>
<feature type="domain" description="Pyrroline-5-carboxylate reductase catalytic N-terminal" evidence="13">
    <location>
        <begin position="62"/>
        <end position="156"/>
    </location>
</feature>
<dbReference type="Pfam" id="PF03807">
    <property type="entry name" value="F420_oxidored"/>
    <property type="match status" value="1"/>
</dbReference>
<feature type="domain" description="Pyrroline-5-carboxylate reductase dimerisation" evidence="14">
    <location>
        <begin position="219"/>
        <end position="322"/>
    </location>
</feature>
<dbReference type="InterPro" id="IPR053790">
    <property type="entry name" value="P5CR-like_CS"/>
</dbReference>
<evidence type="ECO:0000313" key="16">
    <source>
        <dbReference type="Proteomes" id="UP000693970"/>
    </source>
</evidence>
<dbReference type="NCBIfam" id="TIGR00112">
    <property type="entry name" value="proC"/>
    <property type="match status" value="1"/>
</dbReference>
<dbReference type="InterPro" id="IPR000304">
    <property type="entry name" value="Pyrroline-COOH_reductase"/>
</dbReference>
<keyword evidence="7 11" id="KW-0521">NADP</keyword>
<sequence length="336" mass="35952">MTRQLLHSHQHDEHQSKHSEPHKKSYHDYGLWSTPCNSSRSVPPTEKREVSMGNEHHTSLSVGFVGCGMMASALMDGIVREKVVKDQASIVCSDIFQPSLDIAKSKGYHVTTSNEEVCNKAKDVVLIAVKPNVVEDVCLEIRKVKSNALIISIAAGVQIKALEKHLPGRRVVRVMPNTGCLIAESASGYAMGELCTSEDKEIVEAIFGAVGTAQEIKEILLNAVTGLSGSGPAYVYQFIEALADGGVRSGLPRDVAMQLAAQTVKGAAEMVLQTGEHPGSLKDKVCSPGGTTIAGVQALENGGFRAATIAAVTAATRRSMQLGDIPEQDIRHLYNL</sequence>
<proteinExistence type="inferred from homology"/>
<evidence type="ECO:0000256" key="2">
    <source>
        <dbReference type="ARBA" id="ARBA00005525"/>
    </source>
</evidence>
<dbReference type="InterPro" id="IPR028939">
    <property type="entry name" value="P5C_Rdtase_cat_N"/>
</dbReference>
<comment type="subcellular location">
    <subcellularLocation>
        <location evidence="1">Cytoplasm</location>
    </subcellularLocation>
</comment>
<reference evidence="15" key="1">
    <citation type="journal article" date="2021" name="Sci. Rep.">
        <title>Diploid genomic architecture of Nitzschia inconspicua, an elite biomass production diatom.</title>
        <authorList>
            <person name="Oliver A."/>
            <person name="Podell S."/>
            <person name="Pinowska A."/>
            <person name="Traller J.C."/>
            <person name="Smith S.R."/>
            <person name="McClure R."/>
            <person name="Beliaev A."/>
            <person name="Bohutskyi P."/>
            <person name="Hill E.A."/>
            <person name="Rabines A."/>
            <person name="Zheng H."/>
            <person name="Allen L.Z."/>
            <person name="Kuo A."/>
            <person name="Grigoriev I.V."/>
            <person name="Allen A.E."/>
            <person name="Hazlebeck D."/>
            <person name="Allen E.E."/>
        </authorList>
    </citation>
    <scope>NUCLEOTIDE SEQUENCE</scope>
    <source>
        <strain evidence="15">Hildebrandi</strain>
    </source>
</reference>
<dbReference type="GO" id="GO:0005737">
    <property type="term" value="C:cytoplasm"/>
    <property type="evidence" value="ECO:0007669"/>
    <property type="project" value="UniProtKB-SubCell"/>
</dbReference>
<dbReference type="InterPro" id="IPR029036">
    <property type="entry name" value="P5CR_dimer"/>
</dbReference>
<keyword evidence="8 11" id="KW-0560">Oxidoreductase</keyword>
<dbReference type="Proteomes" id="UP000693970">
    <property type="component" value="Unassembled WGS sequence"/>
</dbReference>
<dbReference type="PROSITE" id="PS00521">
    <property type="entry name" value="P5CR"/>
    <property type="match status" value="1"/>
</dbReference>
<evidence type="ECO:0000256" key="12">
    <source>
        <dbReference type="SAM" id="MobiDB-lite"/>
    </source>
</evidence>
<keyword evidence="4" id="KW-0963">Cytoplasm</keyword>
<dbReference type="PANTHER" id="PTHR11645:SF0">
    <property type="entry name" value="PYRROLINE-5-CARBOXYLATE REDUCTASE 3"/>
    <property type="match status" value="1"/>
</dbReference>
<reference evidence="15" key="2">
    <citation type="submission" date="2021-04" db="EMBL/GenBank/DDBJ databases">
        <authorList>
            <person name="Podell S."/>
        </authorList>
    </citation>
    <scope>NUCLEOTIDE SEQUENCE</scope>
    <source>
        <strain evidence="15">Hildebrandi</strain>
    </source>
</reference>
<evidence type="ECO:0000313" key="15">
    <source>
        <dbReference type="EMBL" id="KAG7359809.1"/>
    </source>
</evidence>
<evidence type="ECO:0000259" key="13">
    <source>
        <dbReference type="Pfam" id="PF03807"/>
    </source>
</evidence>
<evidence type="ECO:0000256" key="11">
    <source>
        <dbReference type="RuleBase" id="RU003903"/>
    </source>
</evidence>
<dbReference type="FunFam" id="1.10.3730.10:FF:000001">
    <property type="entry name" value="Pyrroline-5-carboxylate reductase"/>
    <property type="match status" value="1"/>
</dbReference>
<dbReference type="Pfam" id="PF14748">
    <property type="entry name" value="P5CR_dimer"/>
    <property type="match status" value="1"/>
</dbReference>
<evidence type="ECO:0000256" key="3">
    <source>
        <dbReference type="ARBA" id="ARBA00021413"/>
    </source>
</evidence>
<comment type="catalytic activity">
    <reaction evidence="9">
        <text>L-proline + NAD(+) = (S)-1-pyrroline-5-carboxylate + NADH + 2 H(+)</text>
        <dbReference type="Rhea" id="RHEA:14105"/>
        <dbReference type="ChEBI" id="CHEBI:15378"/>
        <dbReference type="ChEBI" id="CHEBI:17388"/>
        <dbReference type="ChEBI" id="CHEBI:57540"/>
        <dbReference type="ChEBI" id="CHEBI:57945"/>
        <dbReference type="ChEBI" id="CHEBI:60039"/>
        <dbReference type="EC" id="1.5.1.2"/>
    </reaction>
</comment>
<feature type="compositionally biased region" description="Basic and acidic residues" evidence="12">
    <location>
        <begin position="9"/>
        <end position="27"/>
    </location>
</feature>
<evidence type="ECO:0000256" key="10">
    <source>
        <dbReference type="ARBA" id="ARBA00052690"/>
    </source>
</evidence>
<dbReference type="GO" id="GO:0004735">
    <property type="term" value="F:pyrroline-5-carboxylate reductase activity"/>
    <property type="evidence" value="ECO:0007669"/>
    <property type="project" value="UniProtKB-EC"/>
</dbReference>
<evidence type="ECO:0000256" key="5">
    <source>
        <dbReference type="ARBA" id="ARBA00022605"/>
    </source>
</evidence>
<dbReference type="FunFam" id="3.40.50.720:FF:000190">
    <property type="entry name" value="Pyrroline-5-carboxylate reductase"/>
    <property type="match status" value="1"/>
</dbReference>
<evidence type="ECO:0000256" key="8">
    <source>
        <dbReference type="ARBA" id="ARBA00023002"/>
    </source>
</evidence>
<evidence type="ECO:0000256" key="7">
    <source>
        <dbReference type="ARBA" id="ARBA00022857"/>
    </source>
</evidence>
<comment type="similarity">
    <text evidence="2 11">Belongs to the pyrroline-5-carboxylate reductase family.</text>
</comment>
<keyword evidence="6 11" id="KW-0641">Proline biosynthesis</keyword>
<dbReference type="GO" id="GO:0055129">
    <property type="term" value="P:L-proline biosynthetic process"/>
    <property type="evidence" value="ECO:0007669"/>
    <property type="project" value="TreeGrafter"/>
</dbReference>
<evidence type="ECO:0000256" key="9">
    <source>
        <dbReference type="ARBA" id="ARBA00050547"/>
    </source>
</evidence>
<feature type="region of interest" description="Disordered" evidence="12">
    <location>
        <begin position="1"/>
        <end position="31"/>
    </location>
</feature>